<name>A0A2N3G439_9ACTN</name>
<organism evidence="2 3">
    <name type="scientific">Candidatus Anoxymicrobium japonicum</name>
    <dbReference type="NCBI Taxonomy" id="2013648"/>
    <lineage>
        <taxon>Bacteria</taxon>
        <taxon>Bacillati</taxon>
        <taxon>Actinomycetota</taxon>
        <taxon>Candidatus Geothermincolia</taxon>
        <taxon>Candidatus Geothermincolales</taxon>
        <taxon>Candidatus Anoxymicrobiaceae</taxon>
        <taxon>Candidatus Anoxymicrobium</taxon>
    </lineage>
</organism>
<evidence type="ECO:0000313" key="2">
    <source>
        <dbReference type="EMBL" id="PKQ27483.1"/>
    </source>
</evidence>
<dbReference type="Pfam" id="PF13592">
    <property type="entry name" value="HTH_33"/>
    <property type="match status" value="1"/>
</dbReference>
<dbReference type="InterPro" id="IPR025959">
    <property type="entry name" value="Winged_HTH_dom"/>
</dbReference>
<sequence length="91" mass="10866">KLTEKQKRALEKILLKGPIAAGYHTDLWTTARIAEVIERKFGVRYHRDHIGRLLGQMGWRHQKPERRALQRDEDRIADWVVNDWPRVKKTL</sequence>
<protein>
    <submittedName>
        <fullName evidence="2">IS630 family transposase</fullName>
    </submittedName>
</protein>
<dbReference type="AlphaFoldDB" id="A0A2N3G439"/>
<reference evidence="2 3" key="1">
    <citation type="journal article" date="2017" name="ISME J.">
        <title>Potential for microbial H2 and metal transformations associated with novel bacteria and archaea in deep terrestrial subsurface sediments.</title>
        <authorList>
            <person name="Hernsdorf A.W."/>
            <person name="Amano Y."/>
            <person name="Miyakawa K."/>
            <person name="Ise K."/>
            <person name="Suzuki Y."/>
            <person name="Anantharaman K."/>
            <person name="Probst A."/>
            <person name="Burstein D."/>
            <person name="Thomas B.C."/>
            <person name="Banfield J.F."/>
        </authorList>
    </citation>
    <scope>NUCLEOTIDE SEQUENCE [LARGE SCALE GENOMIC DNA]</scope>
    <source>
        <strain evidence="2">HGW-Actinobacteria-3</strain>
    </source>
</reference>
<evidence type="ECO:0000259" key="1">
    <source>
        <dbReference type="Pfam" id="PF13592"/>
    </source>
</evidence>
<feature type="non-terminal residue" evidence="2">
    <location>
        <position position="1"/>
    </location>
</feature>
<comment type="caution">
    <text evidence="2">The sequence shown here is derived from an EMBL/GenBank/DDBJ whole genome shotgun (WGS) entry which is preliminary data.</text>
</comment>
<evidence type="ECO:0000313" key="3">
    <source>
        <dbReference type="Proteomes" id="UP000233654"/>
    </source>
</evidence>
<dbReference type="EMBL" id="PHEX01000091">
    <property type="protein sequence ID" value="PKQ27483.1"/>
    <property type="molecule type" value="Genomic_DNA"/>
</dbReference>
<dbReference type="Proteomes" id="UP000233654">
    <property type="component" value="Unassembled WGS sequence"/>
</dbReference>
<accession>A0A2N3G439</accession>
<feature type="domain" description="Winged helix-turn helix" evidence="1">
    <location>
        <begin position="26"/>
        <end position="80"/>
    </location>
</feature>
<gene>
    <name evidence="2" type="ORF">CVT63_07820</name>
</gene>
<proteinExistence type="predicted"/>